<keyword evidence="3" id="KW-0804">Transcription</keyword>
<dbReference type="InterPro" id="IPR059002">
    <property type="entry name" value="IBH1_N"/>
</dbReference>
<dbReference type="InterPro" id="IPR044660">
    <property type="entry name" value="IBH1-like"/>
</dbReference>
<name>A0AAN9EZA0_CLITE</name>
<reference evidence="6 7" key="1">
    <citation type="submission" date="2024-01" db="EMBL/GenBank/DDBJ databases">
        <title>The genomes of 5 underutilized Papilionoideae crops provide insights into root nodulation and disease resistance.</title>
        <authorList>
            <person name="Yuan L."/>
        </authorList>
    </citation>
    <scope>NUCLEOTIDE SEQUENCE [LARGE SCALE GENOMIC DNA]</scope>
    <source>
        <strain evidence="6">LY-2023</strain>
        <tissue evidence="6">Leaf</tissue>
    </source>
</reference>
<dbReference type="InterPro" id="IPR044549">
    <property type="entry name" value="bHLH_AtIBH1-like"/>
</dbReference>
<dbReference type="PANTHER" id="PTHR33124:SF42">
    <property type="entry name" value="TRANSCRIPTION FACTOR BHLH146"/>
    <property type="match status" value="1"/>
</dbReference>
<dbReference type="AlphaFoldDB" id="A0AAN9EZA0"/>
<evidence type="ECO:0000256" key="2">
    <source>
        <dbReference type="ARBA" id="ARBA00023015"/>
    </source>
</evidence>
<feature type="domain" description="IBH1-like N-terminal" evidence="5">
    <location>
        <begin position="46"/>
        <end position="111"/>
    </location>
</feature>
<comment type="subcellular location">
    <subcellularLocation>
        <location evidence="1">Nucleus</location>
    </subcellularLocation>
</comment>
<organism evidence="6 7">
    <name type="scientific">Clitoria ternatea</name>
    <name type="common">Butterfly pea</name>
    <dbReference type="NCBI Taxonomy" id="43366"/>
    <lineage>
        <taxon>Eukaryota</taxon>
        <taxon>Viridiplantae</taxon>
        <taxon>Streptophyta</taxon>
        <taxon>Embryophyta</taxon>
        <taxon>Tracheophyta</taxon>
        <taxon>Spermatophyta</taxon>
        <taxon>Magnoliopsida</taxon>
        <taxon>eudicotyledons</taxon>
        <taxon>Gunneridae</taxon>
        <taxon>Pentapetalae</taxon>
        <taxon>rosids</taxon>
        <taxon>fabids</taxon>
        <taxon>Fabales</taxon>
        <taxon>Fabaceae</taxon>
        <taxon>Papilionoideae</taxon>
        <taxon>50 kb inversion clade</taxon>
        <taxon>NPAAA clade</taxon>
        <taxon>indigoferoid/millettioid clade</taxon>
        <taxon>Phaseoleae</taxon>
        <taxon>Clitoria</taxon>
    </lineage>
</organism>
<dbReference type="CDD" id="cd11444">
    <property type="entry name" value="bHLH_AtIBH1_like"/>
    <property type="match status" value="1"/>
</dbReference>
<proteinExistence type="predicted"/>
<evidence type="ECO:0000313" key="7">
    <source>
        <dbReference type="Proteomes" id="UP001359559"/>
    </source>
</evidence>
<protein>
    <recommendedName>
        <fullName evidence="5">IBH1-like N-terminal domain-containing protein</fullName>
    </recommendedName>
</protein>
<evidence type="ECO:0000313" key="6">
    <source>
        <dbReference type="EMBL" id="KAK7265243.1"/>
    </source>
</evidence>
<dbReference type="GO" id="GO:0006355">
    <property type="term" value="P:regulation of DNA-templated transcription"/>
    <property type="evidence" value="ECO:0007669"/>
    <property type="project" value="InterPro"/>
</dbReference>
<evidence type="ECO:0000256" key="1">
    <source>
        <dbReference type="ARBA" id="ARBA00004123"/>
    </source>
</evidence>
<dbReference type="PANTHER" id="PTHR33124">
    <property type="entry name" value="TRANSCRIPTION FACTOR IBH1-LIKE 1"/>
    <property type="match status" value="1"/>
</dbReference>
<dbReference type="EMBL" id="JAYKXN010000008">
    <property type="protein sequence ID" value="KAK7265243.1"/>
    <property type="molecule type" value="Genomic_DNA"/>
</dbReference>
<dbReference type="Proteomes" id="UP001359559">
    <property type="component" value="Unassembled WGS sequence"/>
</dbReference>
<accession>A0AAN9EZA0</accession>
<dbReference type="GO" id="GO:0005634">
    <property type="term" value="C:nucleus"/>
    <property type="evidence" value="ECO:0007669"/>
    <property type="project" value="UniProtKB-SubCell"/>
</dbReference>
<gene>
    <name evidence="6" type="ORF">RJT34_32860</name>
</gene>
<evidence type="ECO:0000259" key="5">
    <source>
        <dbReference type="Pfam" id="PF26576"/>
    </source>
</evidence>
<evidence type="ECO:0000256" key="3">
    <source>
        <dbReference type="ARBA" id="ARBA00023163"/>
    </source>
</evidence>
<evidence type="ECO:0000256" key="4">
    <source>
        <dbReference type="ARBA" id="ARBA00023242"/>
    </source>
</evidence>
<sequence>MGRDSLLWAVVESKKHHCSSHSWIMEGQSAKRRRVYSVEPNKIVQSLFSRNYLNYLVPALLKIKENASVEHNSHCEINNAVKYEVDMAMVLSMSDQGFAWSNGLKVKLQSDHVNAGKSTNFIENEASSEGSSRIFHDRNETVIPPDLSTKSEEEILRSKCECKDMSERKRDLAREDDEDEDGGINSQLKRLRRLMPGGTEMCDEKMVQELQSYISCLQMQVNALQCLLAETR</sequence>
<dbReference type="Pfam" id="PF26576">
    <property type="entry name" value="IBH1_N"/>
    <property type="match status" value="1"/>
</dbReference>
<keyword evidence="7" id="KW-1185">Reference proteome</keyword>
<keyword evidence="4" id="KW-0539">Nucleus</keyword>
<comment type="caution">
    <text evidence="6">The sequence shown here is derived from an EMBL/GenBank/DDBJ whole genome shotgun (WGS) entry which is preliminary data.</text>
</comment>
<keyword evidence="2" id="KW-0805">Transcription regulation</keyword>